<dbReference type="GO" id="GO:0006598">
    <property type="term" value="P:polyamine catabolic process"/>
    <property type="evidence" value="ECO:0007669"/>
    <property type="project" value="TreeGrafter"/>
</dbReference>
<dbReference type="PROSITE" id="PS51273">
    <property type="entry name" value="GATASE_TYPE_1"/>
    <property type="match status" value="1"/>
</dbReference>
<proteinExistence type="predicted"/>
<dbReference type="RefSeq" id="WP_119576012.1">
    <property type="nucleotide sequence ID" value="NZ_QXEC01000011.1"/>
</dbReference>
<evidence type="ECO:0000313" key="2">
    <source>
        <dbReference type="Proteomes" id="UP000283832"/>
    </source>
</evidence>
<gene>
    <name evidence="1" type="ORF">D2L64_13475</name>
</gene>
<dbReference type="GO" id="GO:0005829">
    <property type="term" value="C:cytosol"/>
    <property type="evidence" value="ECO:0007669"/>
    <property type="project" value="TreeGrafter"/>
</dbReference>
<dbReference type="AlphaFoldDB" id="A0A418MUA2"/>
<dbReference type="GO" id="GO:0033969">
    <property type="term" value="F:gamma-glutamyl-gamma-aminobutyrate hydrolase activity"/>
    <property type="evidence" value="ECO:0007669"/>
    <property type="project" value="TreeGrafter"/>
</dbReference>
<name>A0A418MUA2_9ACTN</name>
<keyword evidence="1" id="KW-0378">Hydrolase</keyword>
<dbReference type="Proteomes" id="UP000283832">
    <property type="component" value="Unassembled WGS sequence"/>
</dbReference>
<dbReference type="Pfam" id="PF07722">
    <property type="entry name" value="Peptidase_C26"/>
    <property type="match status" value="1"/>
</dbReference>
<reference evidence="1 2" key="1">
    <citation type="submission" date="2018-08" db="EMBL/GenBank/DDBJ databases">
        <title>Jishengella sp. nov., isolated from a root of Azadirachta indica A. Juss. var. siamensis Valenton.</title>
        <authorList>
            <person name="Kuncharoen N."/>
            <person name="Tanasupawat S."/>
            <person name="Kudo T."/>
            <person name="Ohkuma M."/>
        </authorList>
    </citation>
    <scope>NUCLEOTIDE SEQUENCE [LARGE SCALE GENOMIC DNA]</scope>
    <source>
        <strain evidence="1 2">AZ1-13</strain>
    </source>
</reference>
<dbReference type="InterPro" id="IPR011697">
    <property type="entry name" value="Peptidase_C26"/>
</dbReference>
<dbReference type="PANTHER" id="PTHR43235">
    <property type="entry name" value="GLUTAMINE AMIDOTRANSFERASE PB2B2.05-RELATED"/>
    <property type="match status" value="1"/>
</dbReference>
<dbReference type="Gene3D" id="3.40.50.880">
    <property type="match status" value="1"/>
</dbReference>
<comment type="caution">
    <text evidence="1">The sequence shown here is derived from an EMBL/GenBank/DDBJ whole genome shotgun (WGS) entry which is preliminary data.</text>
</comment>
<keyword evidence="2" id="KW-1185">Reference proteome</keyword>
<sequence>MATPIIAITAERSTQNSAFGPRDSIIQVVDYAEAIVSAGGRPAILPVTETIPADLLDGFDGLLLTGGGDLSPEMYGQQPGEQVYGVSVIRDRFEAALVNDAQDRGIPILAICRGLQLINVLRGGTLVQHVTGHWQSRPSNESDHDVSINPASRLAEITAKTTMGVNSYHHQAVDVLGDALRVAARAGAVVEAFEDPGHDLIAVQWHPEHMFRTSTDNHALFADLVNRSLTHRERRPAHV</sequence>
<dbReference type="PANTHER" id="PTHR43235:SF1">
    <property type="entry name" value="GLUTAMINE AMIDOTRANSFERASE PB2B2.05-RELATED"/>
    <property type="match status" value="1"/>
</dbReference>
<dbReference type="SUPFAM" id="SSF52317">
    <property type="entry name" value="Class I glutamine amidotransferase-like"/>
    <property type="match status" value="1"/>
</dbReference>
<dbReference type="EMBL" id="QXEC01000011">
    <property type="protein sequence ID" value="RIV37958.1"/>
    <property type="molecule type" value="Genomic_DNA"/>
</dbReference>
<dbReference type="InterPro" id="IPR044668">
    <property type="entry name" value="PuuD-like"/>
</dbReference>
<accession>A0A418MUA2</accession>
<evidence type="ECO:0000313" key="1">
    <source>
        <dbReference type="EMBL" id="RIV37958.1"/>
    </source>
</evidence>
<dbReference type="OrthoDB" id="9813383at2"/>
<organism evidence="1 2">
    <name type="scientific">Micromonospora radicis</name>
    <dbReference type="NCBI Taxonomy" id="1894971"/>
    <lineage>
        <taxon>Bacteria</taxon>
        <taxon>Bacillati</taxon>
        <taxon>Actinomycetota</taxon>
        <taxon>Actinomycetes</taxon>
        <taxon>Micromonosporales</taxon>
        <taxon>Micromonosporaceae</taxon>
        <taxon>Micromonospora</taxon>
    </lineage>
</organism>
<dbReference type="InterPro" id="IPR029062">
    <property type="entry name" value="Class_I_gatase-like"/>
</dbReference>
<protein>
    <submittedName>
        <fullName evidence="1">Gamma-glutamyl-gamma-aminobutyrate hydrolase family protein</fullName>
    </submittedName>
</protein>